<proteinExistence type="inferred from homology"/>
<dbReference type="CDD" id="cd06261">
    <property type="entry name" value="TM_PBP2"/>
    <property type="match status" value="1"/>
</dbReference>
<comment type="caution">
    <text evidence="9">The sequence shown here is derived from an EMBL/GenBank/DDBJ whole genome shotgun (WGS) entry which is preliminary data.</text>
</comment>
<evidence type="ECO:0000313" key="9">
    <source>
        <dbReference type="EMBL" id="GLX71510.1"/>
    </source>
</evidence>
<dbReference type="Proteomes" id="UP001157114">
    <property type="component" value="Unassembled WGS sequence"/>
</dbReference>
<keyword evidence="3" id="KW-1003">Cell membrane</keyword>
<reference evidence="9 10" key="1">
    <citation type="submission" date="2023-03" db="EMBL/GenBank/DDBJ databases">
        <title>Draft genome sequence of the bacteria which degrade cell wall of Tricholomamatutake.</title>
        <authorList>
            <person name="Konishi Y."/>
            <person name="Fukuta Y."/>
            <person name="Shirasaka N."/>
        </authorList>
    </citation>
    <scope>NUCLEOTIDE SEQUENCE [LARGE SCALE GENOMIC DNA]</scope>
    <source>
        <strain evidence="10">mu1</strain>
    </source>
</reference>
<dbReference type="Gene3D" id="1.10.3720.10">
    <property type="entry name" value="MetI-like"/>
    <property type="match status" value="1"/>
</dbReference>
<accession>A0ABQ6GMP4</accession>
<evidence type="ECO:0000256" key="1">
    <source>
        <dbReference type="ARBA" id="ARBA00004651"/>
    </source>
</evidence>
<keyword evidence="6 7" id="KW-0472">Membrane</keyword>
<dbReference type="PROSITE" id="PS50928">
    <property type="entry name" value="ABC_TM1"/>
    <property type="match status" value="1"/>
</dbReference>
<dbReference type="InterPro" id="IPR000515">
    <property type="entry name" value="MetI-like"/>
</dbReference>
<evidence type="ECO:0000256" key="2">
    <source>
        <dbReference type="ARBA" id="ARBA00022448"/>
    </source>
</evidence>
<comment type="similarity">
    <text evidence="7">Belongs to the binding-protein-dependent transport system permease family.</text>
</comment>
<dbReference type="RefSeq" id="WP_284242325.1">
    <property type="nucleotide sequence ID" value="NZ_BSSQ01000035.1"/>
</dbReference>
<evidence type="ECO:0000256" key="4">
    <source>
        <dbReference type="ARBA" id="ARBA00022692"/>
    </source>
</evidence>
<feature type="transmembrane region" description="Helical" evidence="7">
    <location>
        <begin position="84"/>
        <end position="103"/>
    </location>
</feature>
<evidence type="ECO:0000313" key="10">
    <source>
        <dbReference type="Proteomes" id="UP001157114"/>
    </source>
</evidence>
<sequence length="296" mass="33374">MIASIRKKKSKSAFDYMVYLLMLIIMLLSIAPMLHTLSVSLSAQAKAEAGLVSIFPRDITFQSYVSIFKDAAFFKAAWVSVERVVYTTAGSFLVTLLLAFPLSRDTRQFPLRNPFMWLLIFCMLFSGGLVPFYMIVNDLGLFDKMAALVLPGIVNVYNTILVINFFRSIPKELEESAGIDGANPWQMLFRIFLPLSMPVLATVSLFTIVGTWNEYLNGLLFIRDPGMMPLQTYLQSIFIQIDPSRMTSQEIIEASLVSNKTLNSAKIILSLVPIIAIYPFLQRYFIHGIMMGSVKE</sequence>
<evidence type="ECO:0000256" key="3">
    <source>
        <dbReference type="ARBA" id="ARBA00022475"/>
    </source>
</evidence>
<protein>
    <submittedName>
        <fullName evidence="9">Protein LplC</fullName>
    </submittedName>
</protein>
<organism evidence="9 10">
    <name type="scientific">Paenibacillus glycanilyticus</name>
    <dbReference type="NCBI Taxonomy" id="126569"/>
    <lineage>
        <taxon>Bacteria</taxon>
        <taxon>Bacillati</taxon>
        <taxon>Bacillota</taxon>
        <taxon>Bacilli</taxon>
        <taxon>Bacillales</taxon>
        <taxon>Paenibacillaceae</taxon>
        <taxon>Paenibacillus</taxon>
    </lineage>
</organism>
<gene>
    <name evidence="9" type="primary">lplC_9</name>
    <name evidence="9" type="ORF">MU1_58600</name>
</gene>
<name>A0ABQ6GMP4_9BACL</name>
<feature type="transmembrane region" description="Helical" evidence="7">
    <location>
        <begin position="267"/>
        <end position="286"/>
    </location>
</feature>
<dbReference type="Pfam" id="PF00528">
    <property type="entry name" value="BPD_transp_1"/>
    <property type="match status" value="1"/>
</dbReference>
<comment type="subcellular location">
    <subcellularLocation>
        <location evidence="1 7">Cell membrane</location>
        <topology evidence="1 7">Multi-pass membrane protein</topology>
    </subcellularLocation>
</comment>
<feature type="transmembrane region" description="Helical" evidence="7">
    <location>
        <begin position="187"/>
        <end position="209"/>
    </location>
</feature>
<feature type="transmembrane region" description="Helical" evidence="7">
    <location>
        <begin position="148"/>
        <end position="166"/>
    </location>
</feature>
<feature type="transmembrane region" description="Helical" evidence="7">
    <location>
        <begin position="16"/>
        <end position="34"/>
    </location>
</feature>
<evidence type="ECO:0000256" key="6">
    <source>
        <dbReference type="ARBA" id="ARBA00023136"/>
    </source>
</evidence>
<evidence type="ECO:0000256" key="7">
    <source>
        <dbReference type="RuleBase" id="RU363032"/>
    </source>
</evidence>
<keyword evidence="5 7" id="KW-1133">Transmembrane helix</keyword>
<keyword evidence="4 7" id="KW-0812">Transmembrane</keyword>
<dbReference type="EMBL" id="BSSQ01000035">
    <property type="protein sequence ID" value="GLX71510.1"/>
    <property type="molecule type" value="Genomic_DNA"/>
</dbReference>
<evidence type="ECO:0000256" key="5">
    <source>
        <dbReference type="ARBA" id="ARBA00022989"/>
    </source>
</evidence>
<dbReference type="PANTHER" id="PTHR43744">
    <property type="entry name" value="ABC TRANSPORTER PERMEASE PROTEIN MG189-RELATED-RELATED"/>
    <property type="match status" value="1"/>
</dbReference>
<keyword evidence="10" id="KW-1185">Reference proteome</keyword>
<dbReference type="InterPro" id="IPR035906">
    <property type="entry name" value="MetI-like_sf"/>
</dbReference>
<feature type="domain" description="ABC transmembrane type-1" evidence="8">
    <location>
        <begin position="77"/>
        <end position="281"/>
    </location>
</feature>
<feature type="transmembrane region" description="Helical" evidence="7">
    <location>
        <begin position="115"/>
        <end position="136"/>
    </location>
</feature>
<dbReference type="SUPFAM" id="SSF161098">
    <property type="entry name" value="MetI-like"/>
    <property type="match status" value="1"/>
</dbReference>
<dbReference type="PANTHER" id="PTHR43744:SF9">
    <property type="entry name" value="POLYGALACTURONAN_RHAMNOGALACTURONAN TRANSPORT SYSTEM PERMEASE PROTEIN YTCP"/>
    <property type="match status" value="1"/>
</dbReference>
<evidence type="ECO:0000259" key="8">
    <source>
        <dbReference type="PROSITE" id="PS50928"/>
    </source>
</evidence>
<keyword evidence="2 7" id="KW-0813">Transport</keyword>